<feature type="chain" id="PRO_5002261520" description="SHSP domain-containing protein" evidence="2">
    <location>
        <begin position="19"/>
        <end position="222"/>
    </location>
</feature>
<sequence>MKKIVVVITLLSLSGARAEELENNAAPVQQLQAHDPFHEMLSMFDEFYGKMKRVMSRTYDRLEQPHETGSSVKTESTNPSFSIAENKDASAVVITLKNVNPGEQGFKALFDKSRNNLTIATHNGTLHVTTTSHSHNPRLSVSFNHEVRSENKNDQSAYVQQYRGASQVMTYTPYQLQLDKRTIEYSSGTHTLLVTIPYVAKPSPAQMTEVPVVIDANESLAK</sequence>
<reference evidence="3 4" key="1">
    <citation type="journal article" date="2013" name="Proc. Natl. Acad. Sci. U.S.A.">
        <title>Candidate phylum TM6 genome recovered from a hospital sink biofilm provides genomic insights into this uncultivated phylum.</title>
        <authorList>
            <person name="McLean J.S."/>
            <person name="Lombardo M.J."/>
            <person name="Badger J.H."/>
            <person name="Edlund A."/>
            <person name="Novotny M."/>
            <person name="Yee-Greenbaum J."/>
            <person name="Vyahhi N."/>
            <person name="Hall A.P."/>
            <person name="Yang Y."/>
            <person name="Dupont C.L."/>
            <person name="Ziegler M.G."/>
            <person name="Chitsaz H."/>
            <person name="Allen A.E."/>
            <person name="Yooseph S."/>
            <person name="Tesler G."/>
            <person name="Pevzner P.A."/>
            <person name="Friedman R.M."/>
            <person name="Nealson K.H."/>
            <person name="Venter J.C."/>
            <person name="Lasken R.S."/>
        </authorList>
    </citation>
    <scope>NUCLEOTIDE SEQUENCE [LARGE SCALE GENOMIC DNA]</scope>
    <source>
        <strain evidence="3 4">TM6SC1</strain>
    </source>
</reference>
<evidence type="ECO:0008006" key="5">
    <source>
        <dbReference type="Google" id="ProtNLM"/>
    </source>
</evidence>
<dbReference type="Proteomes" id="UP000032214">
    <property type="component" value="Unassembled WGS sequence"/>
</dbReference>
<gene>
    <name evidence="3" type="ORF">J120_04480</name>
</gene>
<comment type="caution">
    <text evidence="3">The sequence shown here is derived from an EMBL/GenBank/DDBJ whole genome shotgun (WGS) entry which is preliminary data.</text>
</comment>
<dbReference type="STRING" id="1306947.J120_04480"/>
<name>A0A0D2JDC1_9BACT</name>
<accession>A0A0D2JDC1</accession>
<dbReference type="EMBL" id="ARQD01000004">
    <property type="protein sequence ID" value="KIX84966.1"/>
    <property type="molecule type" value="Genomic_DNA"/>
</dbReference>
<dbReference type="AlphaFoldDB" id="A0A0D2JDC1"/>
<feature type="signal peptide" evidence="2">
    <location>
        <begin position="1"/>
        <end position="18"/>
    </location>
</feature>
<feature type="compositionally biased region" description="Polar residues" evidence="1">
    <location>
        <begin position="67"/>
        <end position="82"/>
    </location>
</feature>
<keyword evidence="2" id="KW-0732">Signal</keyword>
<proteinExistence type="predicted"/>
<evidence type="ECO:0000313" key="3">
    <source>
        <dbReference type="EMBL" id="KIX84966.1"/>
    </source>
</evidence>
<feature type="region of interest" description="Disordered" evidence="1">
    <location>
        <begin position="62"/>
        <end position="82"/>
    </location>
</feature>
<evidence type="ECO:0000313" key="4">
    <source>
        <dbReference type="Proteomes" id="UP000032214"/>
    </source>
</evidence>
<evidence type="ECO:0000256" key="2">
    <source>
        <dbReference type="SAM" id="SignalP"/>
    </source>
</evidence>
<evidence type="ECO:0000256" key="1">
    <source>
        <dbReference type="SAM" id="MobiDB-lite"/>
    </source>
</evidence>
<organism evidence="3 4">
    <name type="scientific">candidate division TM6 bacterium JCVI TM6SC1</name>
    <dbReference type="NCBI Taxonomy" id="1306947"/>
    <lineage>
        <taxon>Bacteria</taxon>
        <taxon>Candidatus Babelota</taxon>
        <taxon>Vermiphilus</taxon>
    </lineage>
</organism>
<protein>
    <recommendedName>
        <fullName evidence="5">SHSP domain-containing protein</fullName>
    </recommendedName>
</protein>
<keyword evidence="4" id="KW-1185">Reference proteome</keyword>